<protein>
    <submittedName>
        <fullName evidence="3">Polyketide cyclase</fullName>
    </submittedName>
</protein>
<dbReference type="InterPro" id="IPR013538">
    <property type="entry name" value="ASHA1/2-like_C"/>
</dbReference>
<dbReference type="EMBL" id="CP031417">
    <property type="protein sequence ID" value="AXK80567.1"/>
    <property type="molecule type" value="Genomic_DNA"/>
</dbReference>
<evidence type="ECO:0000259" key="2">
    <source>
        <dbReference type="Pfam" id="PF08327"/>
    </source>
</evidence>
<dbReference type="AlphaFoldDB" id="A0A345ZUH0"/>
<dbReference type="InterPro" id="IPR023393">
    <property type="entry name" value="START-like_dom_sf"/>
</dbReference>
<evidence type="ECO:0000256" key="1">
    <source>
        <dbReference type="ARBA" id="ARBA00006817"/>
    </source>
</evidence>
<proteinExistence type="inferred from homology"/>
<evidence type="ECO:0000313" key="3">
    <source>
        <dbReference type="EMBL" id="AXK80567.1"/>
    </source>
</evidence>
<comment type="similarity">
    <text evidence="1">Belongs to the AHA1 family.</text>
</comment>
<dbReference type="Gene3D" id="3.30.530.20">
    <property type="match status" value="1"/>
</dbReference>
<dbReference type="KEGG" id="ptaw:DW352_08615"/>
<dbReference type="RefSeq" id="WP_115690345.1">
    <property type="nucleotide sequence ID" value="NZ_CP031417.1"/>
</dbReference>
<dbReference type="Proteomes" id="UP000254889">
    <property type="component" value="Chromosome"/>
</dbReference>
<dbReference type="CDD" id="cd08896">
    <property type="entry name" value="SRPBCC_CalC_Aha1-like_3"/>
    <property type="match status" value="1"/>
</dbReference>
<evidence type="ECO:0000313" key="4">
    <source>
        <dbReference type="Proteomes" id="UP000254889"/>
    </source>
</evidence>
<gene>
    <name evidence="3" type="ORF">DW352_08615</name>
</gene>
<dbReference type="SUPFAM" id="SSF55961">
    <property type="entry name" value="Bet v1-like"/>
    <property type="match status" value="1"/>
</dbReference>
<name>A0A345ZUH0_9HYPH</name>
<accession>A0A345ZUH0</accession>
<sequence>MKAALAKPDPKFDLVLEREIDVPVSLVWKVWTTPEHLKHWFCPRPWSVSKCELDVRPGGICSTTMLSPEGKEFPNIGCYLDVIENERLVFTDTLLPGFRPAPNPFFTAYLELSPLGPERTRYVATAIHGTEENRTKHEAMGFYDGWGTVVTQMVDYIQGGMKPTA</sequence>
<dbReference type="OrthoDB" id="9805228at2"/>
<organism evidence="3 4">
    <name type="scientific">Pseudolabrys taiwanensis</name>
    <dbReference type="NCBI Taxonomy" id="331696"/>
    <lineage>
        <taxon>Bacteria</taxon>
        <taxon>Pseudomonadati</taxon>
        <taxon>Pseudomonadota</taxon>
        <taxon>Alphaproteobacteria</taxon>
        <taxon>Hyphomicrobiales</taxon>
        <taxon>Xanthobacteraceae</taxon>
        <taxon>Pseudolabrys</taxon>
    </lineage>
</organism>
<feature type="domain" description="Activator of Hsp90 ATPase homologue 1/2-like C-terminal" evidence="2">
    <location>
        <begin position="21"/>
        <end position="157"/>
    </location>
</feature>
<keyword evidence="4" id="KW-1185">Reference proteome</keyword>
<dbReference type="Pfam" id="PF08327">
    <property type="entry name" value="AHSA1"/>
    <property type="match status" value="1"/>
</dbReference>
<reference evidence="3 4" key="1">
    <citation type="submission" date="2018-07" db="EMBL/GenBank/DDBJ databases">
        <authorList>
            <person name="Quirk P.G."/>
            <person name="Krulwich T.A."/>
        </authorList>
    </citation>
    <scope>NUCLEOTIDE SEQUENCE [LARGE SCALE GENOMIC DNA]</scope>
    <source>
        <strain evidence="3 4">CC-BB4</strain>
    </source>
</reference>